<reference evidence="4" key="1">
    <citation type="journal article" date="2016" name="Genome Announc.">
        <title>Draft Genome Sequences of Methanobrevibacter curvatus DSM11111, Methanobrevibacter cuticularis DSM11139, Methanobrevibacter filiformis DSM11501, and Methanobrevibacter oralis DSM7256.</title>
        <authorList>
            <person name="Poehlein A."/>
            <person name="Seedorf H."/>
        </authorList>
    </citation>
    <scope>NUCLEOTIDE SEQUENCE [LARGE SCALE GENOMIC DNA]</scope>
    <source>
        <strain evidence="4">DSM 7256 / JCM 30027 / ZR</strain>
    </source>
</reference>
<evidence type="ECO:0000256" key="1">
    <source>
        <dbReference type="SAM" id="Coils"/>
    </source>
</evidence>
<dbReference type="Pfam" id="PF00535">
    <property type="entry name" value="Glycos_transf_2"/>
    <property type="match status" value="1"/>
</dbReference>
<evidence type="ECO:0000259" key="2">
    <source>
        <dbReference type="Pfam" id="PF00535"/>
    </source>
</evidence>
<dbReference type="PATRIC" id="fig|66851.6.peg.28"/>
<dbReference type="PANTHER" id="PTHR22916">
    <property type="entry name" value="GLYCOSYLTRANSFERASE"/>
    <property type="match status" value="1"/>
</dbReference>
<dbReference type="Proteomes" id="UP000077428">
    <property type="component" value="Unassembled WGS sequence"/>
</dbReference>
<dbReference type="PANTHER" id="PTHR22916:SF3">
    <property type="entry name" value="UDP-GLCNAC:BETAGAL BETA-1,3-N-ACETYLGLUCOSAMINYLTRANSFERASE-LIKE PROTEIN 1"/>
    <property type="match status" value="1"/>
</dbReference>
<evidence type="ECO:0000313" key="3">
    <source>
        <dbReference type="EMBL" id="KZX14241.1"/>
    </source>
</evidence>
<keyword evidence="3" id="KW-0808">Transferase</keyword>
<dbReference type="AlphaFoldDB" id="A0A166C8J6"/>
<dbReference type="EC" id="2.4.-.-" evidence="3"/>
<dbReference type="EMBL" id="LWMU01000011">
    <property type="protein sequence ID" value="KZX14241.1"/>
    <property type="molecule type" value="Genomic_DNA"/>
</dbReference>
<proteinExistence type="predicted"/>
<keyword evidence="1" id="KW-0175">Coiled coil</keyword>
<name>A0A166C8J6_METOA</name>
<dbReference type="InterPro" id="IPR029044">
    <property type="entry name" value="Nucleotide-diphossugar_trans"/>
</dbReference>
<evidence type="ECO:0000313" key="4">
    <source>
        <dbReference type="Proteomes" id="UP000077428"/>
    </source>
</evidence>
<dbReference type="GO" id="GO:0016758">
    <property type="term" value="F:hexosyltransferase activity"/>
    <property type="evidence" value="ECO:0007669"/>
    <property type="project" value="UniProtKB-ARBA"/>
</dbReference>
<dbReference type="RefSeq" id="WP_063720057.1">
    <property type="nucleotide sequence ID" value="NZ_CAJVUI010000002.1"/>
</dbReference>
<dbReference type="OrthoDB" id="46222at2157"/>
<protein>
    <submittedName>
        <fullName evidence="3">Glycosyltransferase EpsJ</fullName>
        <ecNumber evidence="3">2.4.-.-</ecNumber>
    </submittedName>
</protein>
<accession>A0A166C8J6</accession>
<keyword evidence="3" id="KW-0328">Glycosyltransferase</keyword>
<dbReference type="Gene3D" id="3.90.550.10">
    <property type="entry name" value="Spore Coat Polysaccharide Biosynthesis Protein SpsA, Chain A"/>
    <property type="match status" value="1"/>
</dbReference>
<dbReference type="SUPFAM" id="SSF53448">
    <property type="entry name" value="Nucleotide-diphospho-sugar transferases"/>
    <property type="match status" value="1"/>
</dbReference>
<feature type="domain" description="Glycosyltransferase 2-like" evidence="2">
    <location>
        <begin position="5"/>
        <end position="166"/>
    </location>
</feature>
<sequence length="418" mass="49187">MVKISIIIPVYNASKYLKETIMSVVNQSFKDFEIICIDDGSLDNSLEILNELSDNYNHVKILKQFNQGAGKARNYGLDEAKGDYVAFLDADDIYVDEHALEMLYKVAIENDADIVCGNLKKITQDRVLIDNPNCKENNYYCFDEFCTISPAEYGVPWAFYKNIFKKSFLDDNNIRFKDLIRGQDPVFLSEALANVEVLYGVPVDFYAYMFPLRGKPYYKVNTSLKKLHYITHYKDTFDILEKAGLFNLSEQYKPKFIKYLNYSIKTQNLEIYKLVIDVFGKNNDYFDNFQNEYNLFIASHMMHMLLINDNNDYFNKIREELNNLDILNNNLLPIELYENIKLLFEATNYKEYKNKYFKLKISQIKREYDLLTEKNNSLIDENTKLNSKLKNQKELTNALLNSKSWKITSVLRKIKKQH</sequence>
<organism evidence="3 4">
    <name type="scientific">Methanobrevibacter oralis</name>
    <dbReference type="NCBI Taxonomy" id="66851"/>
    <lineage>
        <taxon>Archaea</taxon>
        <taxon>Methanobacteriati</taxon>
        <taxon>Methanobacteriota</taxon>
        <taxon>Methanomada group</taxon>
        <taxon>Methanobacteria</taxon>
        <taxon>Methanobacteriales</taxon>
        <taxon>Methanobacteriaceae</taxon>
        <taxon>Methanobrevibacter</taxon>
    </lineage>
</organism>
<dbReference type="InterPro" id="IPR001173">
    <property type="entry name" value="Glyco_trans_2-like"/>
</dbReference>
<dbReference type="STRING" id="66851.MBORA_00150"/>
<gene>
    <name evidence="3" type="primary">epsJ_3</name>
    <name evidence="3" type="ORF">MBORA_00150</name>
</gene>
<keyword evidence="4" id="KW-1185">Reference proteome</keyword>
<comment type="caution">
    <text evidence="3">The sequence shown here is derived from an EMBL/GenBank/DDBJ whole genome shotgun (WGS) entry which is preliminary data.</text>
</comment>
<dbReference type="CDD" id="cd00761">
    <property type="entry name" value="Glyco_tranf_GTA_type"/>
    <property type="match status" value="1"/>
</dbReference>
<feature type="coiled-coil region" evidence="1">
    <location>
        <begin position="361"/>
        <end position="395"/>
    </location>
</feature>